<feature type="transmembrane region" description="Helical" evidence="5">
    <location>
        <begin position="36"/>
        <end position="66"/>
    </location>
</feature>
<dbReference type="KEGG" id="hoh:Hoch_1377"/>
<feature type="compositionally biased region" description="Pro residues" evidence="4">
    <location>
        <begin position="9"/>
        <end position="24"/>
    </location>
</feature>
<dbReference type="PANTHER" id="PTHR43133">
    <property type="entry name" value="RNA POLYMERASE ECF-TYPE SIGMA FACTO"/>
    <property type="match status" value="1"/>
</dbReference>
<evidence type="ECO:0000256" key="5">
    <source>
        <dbReference type="SAM" id="Phobius"/>
    </source>
</evidence>
<dbReference type="HOGENOM" id="CLU_632777_0_0_7"/>
<keyword evidence="2" id="KW-0731">Sigma factor</keyword>
<dbReference type="InterPro" id="IPR039425">
    <property type="entry name" value="RNA_pol_sigma-70-like"/>
</dbReference>
<evidence type="ECO:0000256" key="1">
    <source>
        <dbReference type="ARBA" id="ARBA00023015"/>
    </source>
</evidence>
<feature type="transmembrane region" description="Helical" evidence="5">
    <location>
        <begin position="116"/>
        <end position="133"/>
    </location>
</feature>
<dbReference type="EMBL" id="CP001804">
    <property type="protein sequence ID" value="ACY13931.1"/>
    <property type="molecule type" value="Genomic_DNA"/>
</dbReference>
<evidence type="ECO:0000313" key="7">
    <source>
        <dbReference type="EMBL" id="ACY13931.1"/>
    </source>
</evidence>
<keyword evidence="1" id="KW-0805">Transcription regulation</keyword>
<reference evidence="7 8" key="1">
    <citation type="journal article" date="2010" name="Stand. Genomic Sci.">
        <title>Complete genome sequence of Haliangium ochraceum type strain (SMP-2).</title>
        <authorList>
            <consortium name="US DOE Joint Genome Institute (JGI-PGF)"/>
            <person name="Ivanova N."/>
            <person name="Daum C."/>
            <person name="Lang E."/>
            <person name="Abt B."/>
            <person name="Kopitz M."/>
            <person name="Saunders E."/>
            <person name="Lapidus A."/>
            <person name="Lucas S."/>
            <person name="Glavina Del Rio T."/>
            <person name="Nolan M."/>
            <person name="Tice H."/>
            <person name="Copeland A."/>
            <person name="Cheng J.F."/>
            <person name="Chen F."/>
            <person name="Bruce D."/>
            <person name="Goodwin L."/>
            <person name="Pitluck S."/>
            <person name="Mavromatis K."/>
            <person name="Pati A."/>
            <person name="Mikhailova N."/>
            <person name="Chen A."/>
            <person name="Palaniappan K."/>
            <person name="Land M."/>
            <person name="Hauser L."/>
            <person name="Chang Y.J."/>
            <person name="Jeffries C.D."/>
            <person name="Detter J.C."/>
            <person name="Brettin T."/>
            <person name="Rohde M."/>
            <person name="Goker M."/>
            <person name="Bristow J."/>
            <person name="Markowitz V."/>
            <person name="Eisen J.A."/>
            <person name="Hugenholtz P."/>
            <person name="Kyrpides N.C."/>
            <person name="Klenk H.P."/>
        </authorList>
    </citation>
    <scope>NUCLEOTIDE SEQUENCE [LARGE SCALE GENOMIC DNA]</scope>
    <source>
        <strain evidence="8">DSM 14365 / CIP 107738 / JCM 11303 / AJ 13395 / SMP-2</strain>
    </source>
</reference>
<evidence type="ECO:0000313" key="8">
    <source>
        <dbReference type="Proteomes" id="UP000001880"/>
    </source>
</evidence>
<keyword evidence="3" id="KW-0804">Transcription</keyword>
<feature type="transmembrane region" description="Helical" evidence="5">
    <location>
        <begin position="145"/>
        <end position="170"/>
    </location>
</feature>
<dbReference type="InterPro" id="IPR036388">
    <property type="entry name" value="WH-like_DNA-bd_sf"/>
</dbReference>
<accession>D0LUP1</accession>
<sequence>MSVNDRKTPPAPPPPPPAPESPPDPETRPPSLGERVALSLALLLVGGGVVLPGAVLGWMVAAALASGVTAEALERTNGLEPTTFGGGYWIAVGVNLAVLLWSAARRLLRRPQPWKPLAVLSAGYLLLLLGAVAPDAAGAVDVPDVLTTAALLGGDALVRYVVPWLLLLLAVRGGLHLQRLGRRSSAAAQRVGVTSACLGLTGVMLVVAAAAAELEGETVREAPRELGLSLDLSDAAGKRRSYQRLSEADGSSTRALEDGFGTCAESLSQRRQSKRPVLEQATEQLVRGGLPSADAQDLVMDTMIKVCEKHAESPRQDLAQYFWGALRNNVKKAWRRMGRERGGYGYDDEPLDPERELSAYEKLALRSELQALRAAWAELASEDREVLRLRHIDGLRYAEVAARMGIGEASARQRAARARARLKRAWQRQMQSR</sequence>
<evidence type="ECO:0000256" key="4">
    <source>
        <dbReference type="SAM" id="MobiDB-lite"/>
    </source>
</evidence>
<dbReference type="GO" id="GO:0003677">
    <property type="term" value="F:DNA binding"/>
    <property type="evidence" value="ECO:0007669"/>
    <property type="project" value="InterPro"/>
</dbReference>
<dbReference type="InterPro" id="IPR013324">
    <property type="entry name" value="RNA_pol_sigma_r3/r4-like"/>
</dbReference>
<feature type="transmembrane region" description="Helical" evidence="5">
    <location>
        <begin position="86"/>
        <end position="104"/>
    </location>
</feature>
<dbReference type="Pfam" id="PF08281">
    <property type="entry name" value="Sigma70_r4_2"/>
    <property type="match status" value="1"/>
</dbReference>
<dbReference type="InterPro" id="IPR013249">
    <property type="entry name" value="RNA_pol_sigma70_r4_t2"/>
</dbReference>
<dbReference type="STRING" id="502025.Hoch_1377"/>
<dbReference type="Gene3D" id="1.10.10.10">
    <property type="entry name" value="Winged helix-like DNA-binding domain superfamily/Winged helix DNA-binding domain"/>
    <property type="match status" value="1"/>
</dbReference>
<dbReference type="SUPFAM" id="SSF88659">
    <property type="entry name" value="Sigma3 and sigma4 domains of RNA polymerase sigma factors"/>
    <property type="match status" value="1"/>
</dbReference>
<dbReference type="Proteomes" id="UP000001880">
    <property type="component" value="Chromosome"/>
</dbReference>
<name>D0LUP1_HALO1</name>
<evidence type="ECO:0000256" key="3">
    <source>
        <dbReference type="ARBA" id="ARBA00023163"/>
    </source>
</evidence>
<feature type="region of interest" description="Disordered" evidence="4">
    <location>
        <begin position="1"/>
        <end position="31"/>
    </location>
</feature>
<keyword evidence="8" id="KW-1185">Reference proteome</keyword>
<feature type="domain" description="RNA polymerase sigma factor 70 region 4 type 2" evidence="6">
    <location>
        <begin position="370"/>
        <end position="422"/>
    </location>
</feature>
<keyword evidence="5" id="KW-0472">Membrane</keyword>
<dbReference type="NCBIfam" id="TIGR02937">
    <property type="entry name" value="sigma70-ECF"/>
    <property type="match status" value="1"/>
</dbReference>
<proteinExistence type="predicted"/>
<gene>
    <name evidence="7" type="ordered locus">Hoch_1377</name>
</gene>
<dbReference type="AlphaFoldDB" id="D0LUP1"/>
<dbReference type="GO" id="GO:0016987">
    <property type="term" value="F:sigma factor activity"/>
    <property type="evidence" value="ECO:0007669"/>
    <property type="project" value="UniProtKB-KW"/>
</dbReference>
<organism evidence="7 8">
    <name type="scientific">Haliangium ochraceum (strain DSM 14365 / JCM 11303 / SMP-2)</name>
    <dbReference type="NCBI Taxonomy" id="502025"/>
    <lineage>
        <taxon>Bacteria</taxon>
        <taxon>Pseudomonadati</taxon>
        <taxon>Myxococcota</taxon>
        <taxon>Polyangia</taxon>
        <taxon>Haliangiales</taxon>
        <taxon>Kofleriaceae</taxon>
        <taxon>Haliangium</taxon>
    </lineage>
</organism>
<dbReference type="PANTHER" id="PTHR43133:SF25">
    <property type="entry name" value="RNA POLYMERASE SIGMA FACTOR RFAY-RELATED"/>
    <property type="match status" value="1"/>
</dbReference>
<dbReference type="eggNOG" id="COG1595">
    <property type="taxonomic scope" value="Bacteria"/>
</dbReference>
<dbReference type="GO" id="GO:0006352">
    <property type="term" value="P:DNA-templated transcription initiation"/>
    <property type="evidence" value="ECO:0007669"/>
    <property type="project" value="InterPro"/>
</dbReference>
<dbReference type="InterPro" id="IPR014284">
    <property type="entry name" value="RNA_pol_sigma-70_dom"/>
</dbReference>
<protein>
    <submittedName>
        <fullName evidence="7">RNA polymerase, sigma-24 subunit, ECF subfamily</fullName>
    </submittedName>
</protein>
<dbReference type="RefSeq" id="WP_012826540.1">
    <property type="nucleotide sequence ID" value="NC_013440.1"/>
</dbReference>
<keyword evidence="5" id="KW-0812">Transmembrane</keyword>
<keyword evidence="5" id="KW-1133">Transmembrane helix</keyword>
<evidence type="ECO:0000259" key="6">
    <source>
        <dbReference type="Pfam" id="PF08281"/>
    </source>
</evidence>
<evidence type="ECO:0000256" key="2">
    <source>
        <dbReference type="ARBA" id="ARBA00023082"/>
    </source>
</evidence>
<feature type="transmembrane region" description="Helical" evidence="5">
    <location>
        <begin position="191"/>
        <end position="212"/>
    </location>
</feature>